<keyword evidence="2" id="KW-1185">Reference proteome</keyword>
<gene>
    <name evidence="1" type="ORF">OIU74_015349</name>
</gene>
<dbReference type="Proteomes" id="UP001151752">
    <property type="component" value="Chromosome 3"/>
</dbReference>
<reference evidence="1" key="2">
    <citation type="journal article" date="2023" name="Int. J. Mol. Sci.">
        <title>De Novo Assembly and Annotation of 11 Diverse Shrub Willow (Salix) Genomes Reveals Novel Gene Organization in Sex-Linked Regions.</title>
        <authorList>
            <person name="Hyden B."/>
            <person name="Feng K."/>
            <person name="Yates T.B."/>
            <person name="Jawdy S."/>
            <person name="Cereghino C."/>
            <person name="Smart L.B."/>
            <person name="Muchero W."/>
        </authorList>
    </citation>
    <scope>NUCLEOTIDE SEQUENCE</scope>
    <source>
        <tissue evidence="1">Shoot tip</tissue>
    </source>
</reference>
<sequence>MVENSRHKLFTANSHQKLALANYLTSNISFPLHLCYSKAFLQLG</sequence>
<reference evidence="1" key="1">
    <citation type="submission" date="2022-11" db="EMBL/GenBank/DDBJ databases">
        <authorList>
            <person name="Hyden B.L."/>
            <person name="Feng K."/>
            <person name="Yates T."/>
            <person name="Jawdy S."/>
            <person name="Smart L.B."/>
            <person name="Muchero W."/>
        </authorList>
    </citation>
    <scope>NUCLEOTIDE SEQUENCE</scope>
    <source>
        <tissue evidence="1">Shoot tip</tissue>
    </source>
</reference>
<organism evidence="1 2">
    <name type="scientific">Salix koriyanagi</name>
    <dbReference type="NCBI Taxonomy" id="2511006"/>
    <lineage>
        <taxon>Eukaryota</taxon>
        <taxon>Viridiplantae</taxon>
        <taxon>Streptophyta</taxon>
        <taxon>Embryophyta</taxon>
        <taxon>Tracheophyta</taxon>
        <taxon>Spermatophyta</taxon>
        <taxon>Magnoliopsida</taxon>
        <taxon>eudicotyledons</taxon>
        <taxon>Gunneridae</taxon>
        <taxon>Pentapetalae</taxon>
        <taxon>rosids</taxon>
        <taxon>fabids</taxon>
        <taxon>Malpighiales</taxon>
        <taxon>Salicaceae</taxon>
        <taxon>Saliceae</taxon>
        <taxon>Salix</taxon>
    </lineage>
</organism>
<accession>A0A9Q0T0R6</accession>
<evidence type="ECO:0000313" key="1">
    <source>
        <dbReference type="EMBL" id="KAJ6696423.1"/>
    </source>
</evidence>
<proteinExistence type="predicted"/>
<name>A0A9Q0T0R6_9ROSI</name>
<comment type="caution">
    <text evidence="1">The sequence shown here is derived from an EMBL/GenBank/DDBJ whole genome shotgun (WGS) entry which is preliminary data.</text>
</comment>
<evidence type="ECO:0000313" key="2">
    <source>
        <dbReference type="Proteomes" id="UP001151752"/>
    </source>
</evidence>
<dbReference type="EMBL" id="JAPFFM010000017">
    <property type="protein sequence ID" value="KAJ6696423.1"/>
    <property type="molecule type" value="Genomic_DNA"/>
</dbReference>
<protein>
    <submittedName>
        <fullName evidence="1">Uncharacterized protein</fullName>
    </submittedName>
</protein>
<dbReference type="AlphaFoldDB" id="A0A9Q0T0R6"/>